<dbReference type="EMBL" id="AZDA01000121">
    <property type="protein sequence ID" value="KRK33160.1"/>
    <property type="molecule type" value="Genomic_DNA"/>
</dbReference>
<keyword evidence="3" id="KW-1185">Reference proteome</keyword>
<feature type="region of interest" description="Disordered" evidence="1">
    <location>
        <begin position="1"/>
        <end position="45"/>
    </location>
</feature>
<evidence type="ECO:0000256" key="1">
    <source>
        <dbReference type="SAM" id="MobiDB-lite"/>
    </source>
</evidence>
<protein>
    <submittedName>
        <fullName evidence="2">Uncharacterized protein</fullName>
    </submittedName>
</protein>
<dbReference type="PATRIC" id="fig|1423726.3.peg.1465"/>
<feature type="compositionally biased region" description="Low complexity" evidence="1">
    <location>
        <begin position="8"/>
        <end position="40"/>
    </location>
</feature>
<dbReference type="Proteomes" id="UP000051461">
    <property type="component" value="Unassembled WGS sequence"/>
</dbReference>
<evidence type="ECO:0000313" key="2">
    <source>
        <dbReference type="EMBL" id="KRK33160.1"/>
    </source>
</evidence>
<feature type="region of interest" description="Disordered" evidence="1">
    <location>
        <begin position="78"/>
        <end position="105"/>
    </location>
</feature>
<accession>A0A0R1GGK3</accession>
<dbReference type="STRING" id="1423726.FC07_GL001415"/>
<sequence length="105" mass="11065">MASASSQTSESVAAAESNAQSSSNQSATTQASSSSQVANSDTTPDFSLDIHAFVNKYGMTEAAYRSTYMGMSSKEALYATPDSHESSGEIQSENLFKQGKDPYAN</sequence>
<name>A0A0R1GGK3_9LACO</name>
<reference evidence="2 3" key="1">
    <citation type="journal article" date="2015" name="Genome Announc.">
        <title>Expanding the biotechnology potential of lactobacilli through comparative genomics of 213 strains and associated genera.</title>
        <authorList>
            <person name="Sun Z."/>
            <person name="Harris H.M."/>
            <person name="McCann A."/>
            <person name="Guo C."/>
            <person name="Argimon S."/>
            <person name="Zhang W."/>
            <person name="Yang X."/>
            <person name="Jeffery I.B."/>
            <person name="Cooney J.C."/>
            <person name="Kagawa T.F."/>
            <person name="Liu W."/>
            <person name="Song Y."/>
            <person name="Salvetti E."/>
            <person name="Wrobel A."/>
            <person name="Rasinkangas P."/>
            <person name="Parkhill J."/>
            <person name="Rea M.C."/>
            <person name="O'Sullivan O."/>
            <person name="Ritari J."/>
            <person name="Douillard F.P."/>
            <person name="Paul Ross R."/>
            <person name="Yang R."/>
            <person name="Briner A.E."/>
            <person name="Felis G.E."/>
            <person name="de Vos W.M."/>
            <person name="Barrangou R."/>
            <person name="Klaenhammer T.R."/>
            <person name="Caufield P.W."/>
            <person name="Cui Y."/>
            <person name="Zhang H."/>
            <person name="O'Toole P.W."/>
        </authorList>
    </citation>
    <scope>NUCLEOTIDE SEQUENCE [LARGE SCALE GENOMIC DNA]</scope>
    <source>
        <strain evidence="2 3">DSM 20003</strain>
    </source>
</reference>
<dbReference type="AlphaFoldDB" id="A0A0R1GGK3"/>
<evidence type="ECO:0000313" key="3">
    <source>
        <dbReference type="Proteomes" id="UP000051461"/>
    </source>
</evidence>
<gene>
    <name evidence="2" type="ORF">FC07_GL001415</name>
</gene>
<organism evidence="2 3">
    <name type="scientific">Loigolactobacillus bifermentans DSM 20003</name>
    <dbReference type="NCBI Taxonomy" id="1423726"/>
    <lineage>
        <taxon>Bacteria</taxon>
        <taxon>Bacillati</taxon>
        <taxon>Bacillota</taxon>
        <taxon>Bacilli</taxon>
        <taxon>Lactobacillales</taxon>
        <taxon>Lactobacillaceae</taxon>
        <taxon>Loigolactobacillus</taxon>
    </lineage>
</organism>
<comment type="caution">
    <text evidence="2">The sequence shown here is derived from an EMBL/GenBank/DDBJ whole genome shotgun (WGS) entry which is preliminary data.</text>
</comment>
<proteinExistence type="predicted"/>